<accession>A0A7U2NEJ6</accession>
<protein>
    <submittedName>
        <fullName evidence="2">Uncharacterized protein</fullName>
    </submittedName>
</protein>
<organism evidence="2 3">
    <name type="scientific">Flavobacterium psychrophilum</name>
    <dbReference type="NCBI Taxonomy" id="96345"/>
    <lineage>
        <taxon>Bacteria</taxon>
        <taxon>Pseudomonadati</taxon>
        <taxon>Bacteroidota</taxon>
        <taxon>Flavobacteriia</taxon>
        <taxon>Flavobacteriales</taxon>
        <taxon>Flavobacteriaceae</taxon>
        <taxon>Flavobacterium</taxon>
    </lineage>
</organism>
<feature type="region of interest" description="Disordered" evidence="1">
    <location>
        <begin position="1"/>
        <end position="78"/>
    </location>
</feature>
<proteinExistence type="predicted"/>
<evidence type="ECO:0000313" key="2">
    <source>
        <dbReference type="EMBL" id="QRE03493.1"/>
    </source>
</evidence>
<dbReference type="AlphaFoldDB" id="A0A7U2NEJ6"/>
<sequence>MRETDPTKKAAKKGTEVIKRKITPNNDANQGNRFTDVSSRKTYSSGKPIVSIDNVSNSEGNGRRVHTKAKGSPGYDPDKDSYFVKSEDDHILNKSPQYAKFMASIK</sequence>
<name>A0A7U2NEJ6_FLAPS</name>
<dbReference type="EMBL" id="CP059075">
    <property type="protein sequence ID" value="QRE03493.1"/>
    <property type="molecule type" value="Genomic_DNA"/>
</dbReference>
<feature type="compositionally biased region" description="Basic and acidic residues" evidence="1">
    <location>
        <begin position="1"/>
        <end position="19"/>
    </location>
</feature>
<evidence type="ECO:0000313" key="3">
    <source>
        <dbReference type="Proteomes" id="UP000596329"/>
    </source>
</evidence>
<dbReference type="RefSeq" id="WP_203095771.1">
    <property type="nucleotide sequence ID" value="NZ_CP059075.1"/>
</dbReference>
<feature type="compositionally biased region" description="Polar residues" evidence="1">
    <location>
        <begin position="23"/>
        <end position="45"/>
    </location>
</feature>
<gene>
    <name evidence="2" type="ORF">H0H26_11470</name>
</gene>
<evidence type="ECO:0000256" key="1">
    <source>
        <dbReference type="SAM" id="MobiDB-lite"/>
    </source>
</evidence>
<reference evidence="2 3" key="1">
    <citation type="submission" date="2020-07" db="EMBL/GenBank/DDBJ databases">
        <title>Genomic characterization of Flavobacterium psychrophilum strains.</title>
        <authorList>
            <person name="Castillo D."/>
            <person name="Jorgensen J."/>
            <person name="Middelboe M."/>
        </authorList>
    </citation>
    <scope>NUCLEOTIDE SEQUENCE [LARGE SCALE GENOMIC DNA]</scope>
    <source>
        <strain evidence="2 3">FPS-R7</strain>
    </source>
</reference>
<dbReference type="Proteomes" id="UP000596329">
    <property type="component" value="Chromosome"/>
</dbReference>